<reference evidence="2 3" key="1">
    <citation type="submission" date="2024-05" db="EMBL/GenBank/DDBJ databases">
        <title>Genome sequencing and assembly of Indian major carp, Cirrhinus mrigala (Hamilton, 1822).</title>
        <authorList>
            <person name="Mohindra V."/>
            <person name="Chowdhury L.M."/>
            <person name="Lal K."/>
            <person name="Jena J.K."/>
        </authorList>
    </citation>
    <scope>NUCLEOTIDE SEQUENCE [LARGE SCALE GENOMIC DNA]</scope>
    <source>
        <strain evidence="2">CM1030</strain>
        <tissue evidence="2">Blood</tissue>
    </source>
</reference>
<comment type="caution">
    <text evidence="2">The sequence shown here is derived from an EMBL/GenBank/DDBJ whole genome shotgun (WGS) entry which is preliminary data.</text>
</comment>
<proteinExistence type="predicted"/>
<keyword evidence="3" id="KW-1185">Reference proteome</keyword>
<evidence type="ECO:0000313" key="3">
    <source>
        <dbReference type="Proteomes" id="UP001529510"/>
    </source>
</evidence>
<dbReference type="Proteomes" id="UP001529510">
    <property type="component" value="Unassembled WGS sequence"/>
</dbReference>
<protein>
    <submittedName>
        <fullName evidence="2">Uncharacterized protein</fullName>
    </submittedName>
</protein>
<feature type="region of interest" description="Disordered" evidence="1">
    <location>
        <begin position="31"/>
        <end position="61"/>
    </location>
</feature>
<feature type="non-terminal residue" evidence="2">
    <location>
        <position position="69"/>
    </location>
</feature>
<evidence type="ECO:0000313" key="2">
    <source>
        <dbReference type="EMBL" id="KAL0200050.1"/>
    </source>
</evidence>
<dbReference type="EMBL" id="JAMKFB020000002">
    <property type="protein sequence ID" value="KAL0200050.1"/>
    <property type="molecule type" value="Genomic_DNA"/>
</dbReference>
<dbReference type="AlphaFoldDB" id="A0ABD0RPJ3"/>
<accession>A0ABD0RPJ3</accession>
<organism evidence="2 3">
    <name type="scientific">Cirrhinus mrigala</name>
    <name type="common">Mrigala</name>
    <dbReference type="NCBI Taxonomy" id="683832"/>
    <lineage>
        <taxon>Eukaryota</taxon>
        <taxon>Metazoa</taxon>
        <taxon>Chordata</taxon>
        <taxon>Craniata</taxon>
        <taxon>Vertebrata</taxon>
        <taxon>Euteleostomi</taxon>
        <taxon>Actinopterygii</taxon>
        <taxon>Neopterygii</taxon>
        <taxon>Teleostei</taxon>
        <taxon>Ostariophysi</taxon>
        <taxon>Cypriniformes</taxon>
        <taxon>Cyprinidae</taxon>
        <taxon>Labeoninae</taxon>
        <taxon>Labeonini</taxon>
        <taxon>Cirrhinus</taxon>
    </lineage>
</organism>
<sequence length="69" mass="8202">MDGDSDEIKEQLKLQFQALQKQQVQRIQRRLERKKTERDKMDSNAPPISSLDNISFMEEDDDMMDVFNP</sequence>
<name>A0ABD0RPJ3_CIRMR</name>
<evidence type="ECO:0000256" key="1">
    <source>
        <dbReference type="SAM" id="MobiDB-lite"/>
    </source>
</evidence>
<gene>
    <name evidence="2" type="ORF">M9458_003237</name>
</gene>